<dbReference type="OMA" id="NGALHCA"/>
<feature type="transmembrane region" description="Helical" evidence="2">
    <location>
        <begin position="40"/>
        <end position="60"/>
    </location>
</feature>
<evidence type="ECO:0000313" key="3">
    <source>
        <dbReference type="EMBL" id="PCH44642.1"/>
    </source>
</evidence>
<reference evidence="3 4" key="1">
    <citation type="journal article" date="2012" name="Science">
        <title>The Paleozoic origin of enzymatic lignin decomposition reconstructed from 31 fungal genomes.</title>
        <authorList>
            <person name="Floudas D."/>
            <person name="Binder M."/>
            <person name="Riley R."/>
            <person name="Barry K."/>
            <person name="Blanchette R.A."/>
            <person name="Henrissat B."/>
            <person name="Martinez A.T."/>
            <person name="Otillar R."/>
            <person name="Spatafora J.W."/>
            <person name="Yadav J.S."/>
            <person name="Aerts A."/>
            <person name="Benoit I."/>
            <person name="Boyd A."/>
            <person name="Carlson A."/>
            <person name="Copeland A."/>
            <person name="Coutinho P.M."/>
            <person name="de Vries R.P."/>
            <person name="Ferreira P."/>
            <person name="Findley K."/>
            <person name="Foster B."/>
            <person name="Gaskell J."/>
            <person name="Glotzer D."/>
            <person name="Gorecki P."/>
            <person name="Heitman J."/>
            <person name="Hesse C."/>
            <person name="Hori C."/>
            <person name="Igarashi K."/>
            <person name="Jurgens J.A."/>
            <person name="Kallen N."/>
            <person name="Kersten P."/>
            <person name="Kohler A."/>
            <person name="Kuees U."/>
            <person name="Kumar T.K.A."/>
            <person name="Kuo A."/>
            <person name="LaButti K."/>
            <person name="Larrondo L.F."/>
            <person name="Lindquist E."/>
            <person name="Ling A."/>
            <person name="Lombard V."/>
            <person name="Lucas S."/>
            <person name="Lundell T."/>
            <person name="Martin R."/>
            <person name="McLaughlin D.J."/>
            <person name="Morgenstern I."/>
            <person name="Morin E."/>
            <person name="Murat C."/>
            <person name="Nagy L.G."/>
            <person name="Nolan M."/>
            <person name="Ohm R.A."/>
            <person name="Patyshakuliyeva A."/>
            <person name="Rokas A."/>
            <person name="Ruiz-Duenas F.J."/>
            <person name="Sabat G."/>
            <person name="Salamov A."/>
            <person name="Samejima M."/>
            <person name="Schmutz J."/>
            <person name="Slot J.C."/>
            <person name="St John F."/>
            <person name="Stenlid J."/>
            <person name="Sun H."/>
            <person name="Sun S."/>
            <person name="Syed K."/>
            <person name="Tsang A."/>
            <person name="Wiebenga A."/>
            <person name="Young D."/>
            <person name="Pisabarro A."/>
            <person name="Eastwood D.C."/>
            <person name="Martin F."/>
            <person name="Cullen D."/>
            <person name="Grigoriev I.V."/>
            <person name="Hibbett D.S."/>
        </authorList>
    </citation>
    <scope>NUCLEOTIDE SEQUENCE [LARGE SCALE GENOMIC DNA]</scope>
    <source>
        <strain evidence="3 4">MD-104</strain>
    </source>
</reference>
<dbReference type="EMBL" id="KB468168">
    <property type="protein sequence ID" value="PCH44642.1"/>
    <property type="molecule type" value="Genomic_DNA"/>
</dbReference>
<gene>
    <name evidence="3" type="ORF">WOLCODRAFT_123878</name>
</gene>
<evidence type="ECO:0000256" key="1">
    <source>
        <dbReference type="SAM" id="MobiDB-lite"/>
    </source>
</evidence>
<name>A0A2H3JR61_WOLCO</name>
<keyword evidence="2" id="KW-0812">Transmembrane</keyword>
<feature type="compositionally biased region" description="Polar residues" evidence="1">
    <location>
        <begin position="1"/>
        <end position="22"/>
    </location>
</feature>
<feature type="transmembrane region" description="Helical" evidence="2">
    <location>
        <begin position="150"/>
        <end position="175"/>
    </location>
</feature>
<feature type="region of interest" description="Disordered" evidence="1">
    <location>
        <begin position="70"/>
        <end position="131"/>
    </location>
</feature>
<feature type="compositionally biased region" description="Low complexity" evidence="1">
    <location>
        <begin position="109"/>
        <end position="131"/>
    </location>
</feature>
<sequence length="285" mass="30259">MSGSNKLENAALQNAPNESSSEYKPFFGLDSAKRADVPRWVPVSLLALTTAAMVVPAILLRRQRAALLDKSLSHTPPPPPRRSSGTLPPLSPSSGISSSSNNAPPPRRVPVVASRNPVPSPARAAIRAHPAAVAETEASKAADDSNFNGALLSAGAFGIATAIVSVGAGLTLWGVKTSLGVSNAQEFADRVRALIIERMPLLSSRIHRRIQREDETSELRLGPPTTPSSHIHVEPASGAAEWTWHDAEKRLKAAFQQDGIVGWAEAALQELEAEGELERAKRGHT</sequence>
<dbReference type="AlphaFoldDB" id="A0A2H3JR61"/>
<protein>
    <submittedName>
        <fullName evidence="3">Uncharacterized protein</fullName>
    </submittedName>
</protein>
<evidence type="ECO:0000313" key="4">
    <source>
        <dbReference type="Proteomes" id="UP000218811"/>
    </source>
</evidence>
<keyword evidence="2" id="KW-1133">Transmembrane helix</keyword>
<organism evidence="3 4">
    <name type="scientific">Wolfiporia cocos (strain MD-104)</name>
    <name type="common">Brown rot fungus</name>
    <dbReference type="NCBI Taxonomy" id="742152"/>
    <lineage>
        <taxon>Eukaryota</taxon>
        <taxon>Fungi</taxon>
        <taxon>Dikarya</taxon>
        <taxon>Basidiomycota</taxon>
        <taxon>Agaricomycotina</taxon>
        <taxon>Agaricomycetes</taxon>
        <taxon>Polyporales</taxon>
        <taxon>Phaeolaceae</taxon>
        <taxon>Wolfiporia</taxon>
    </lineage>
</organism>
<feature type="compositionally biased region" description="Low complexity" evidence="1">
    <location>
        <begin position="82"/>
        <end position="102"/>
    </location>
</feature>
<keyword evidence="2" id="KW-0472">Membrane</keyword>
<evidence type="ECO:0000256" key="2">
    <source>
        <dbReference type="SAM" id="Phobius"/>
    </source>
</evidence>
<feature type="region of interest" description="Disordered" evidence="1">
    <location>
        <begin position="1"/>
        <end position="23"/>
    </location>
</feature>
<dbReference type="OrthoDB" id="5346979at2759"/>
<dbReference type="Proteomes" id="UP000218811">
    <property type="component" value="Unassembled WGS sequence"/>
</dbReference>
<keyword evidence="4" id="KW-1185">Reference proteome</keyword>
<proteinExistence type="predicted"/>
<feature type="region of interest" description="Disordered" evidence="1">
    <location>
        <begin position="213"/>
        <end position="232"/>
    </location>
</feature>
<accession>A0A2H3JR61</accession>